<accession>A0ABP7FYN1</accession>
<dbReference type="GO" id="GO:0008168">
    <property type="term" value="F:methyltransferase activity"/>
    <property type="evidence" value="ECO:0007669"/>
    <property type="project" value="UniProtKB-KW"/>
</dbReference>
<dbReference type="PIRSF" id="PIRSF017393">
    <property type="entry name" value="MTase_SAV2177"/>
    <property type="match status" value="1"/>
</dbReference>
<feature type="region of interest" description="Disordered" evidence="1">
    <location>
        <begin position="1"/>
        <end position="24"/>
    </location>
</feature>
<protein>
    <submittedName>
        <fullName evidence="2">SAM-dependent methyltransferase</fullName>
    </submittedName>
</protein>
<dbReference type="SUPFAM" id="SSF53335">
    <property type="entry name" value="S-adenosyl-L-methionine-dependent methyltransferases"/>
    <property type="match status" value="1"/>
</dbReference>
<comment type="caution">
    <text evidence="2">The sequence shown here is derived from an EMBL/GenBank/DDBJ whole genome shotgun (WGS) entry which is preliminary data.</text>
</comment>
<sequence>MASETPEWMRTPPDDEAQSAPPIDVSRPSIARMYDYFLGGKDNFAVDREACAAMKQACPELIDIANADRAFLRRAVNHLVGEAGIRRIIDIGSGLPTARNVHEVAHEHAPQTQVVYVDNDPIVLAHGRALLADNDTTTVVHGDVLRPAELLAHPEVTRLLDGEEPVALLLVGVLHYVLAEEDAEGIVATLLAALPAGSYLCLASLVNDGQPNAARAEEVGGQAVGRLKFRTSAEVRRLFDGLELVAPGFGYVTDWRQDDPTVVTDPETMWCVGAVARTPAAQ</sequence>
<dbReference type="EMBL" id="BAABDD010000014">
    <property type="protein sequence ID" value="GAA3750054.1"/>
    <property type="molecule type" value="Genomic_DNA"/>
</dbReference>
<keyword evidence="3" id="KW-1185">Reference proteome</keyword>
<dbReference type="Proteomes" id="UP001500908">
    <property type="component" value="Unassembled WGS sequence"/>
</dbReference>
<reference evidence="3" key="1">
    <citation type="journal article" date="2019" name="Int. J. Syst. Evol. Microbiol.">
        <title>The Global Catalogue of Microorganisms (GCM) 10K type strain sequencing project: providing services to taxonomists for standard genome sequencing and annotation.</title>
        <authorList>
            <consortium name="The Broad Institute Genomics Platform"/>
            <consortium name="The Broad Institute Genome Sequencing Center for Infectious Disease"/>
            <person name="Wu L."/>
            <person name="Ma J."/>
        </authorList>
    </citation>
    <scope>NUCLEOTIDE SEQUENCE [LARGE SCALE GENOMIC DNA]</scope>
    <source>
        <strain evidence="3">JCM 17137</strain>
    </source>
</reference>
<dbReference type="InterPro" id="IPR006764">
    <property type="entry name" value="SAM_dep_MeTrfase_SAV2177_type"/>
</dbReference>
<evidence type="ECO:0000256" key="1">
    <source>
        <dbReference type="SAM" id="MobiDB-lite"/>
    </source>
</evidence>
<dbReference type="Gene3D" id="3.40.50.150">
    <property type="entry name" value="Vaccinia Virus protein VP39"/>
    <property type="match status" value="1"/>
</dbReference>
<evidence type="ECO:0000313" key="3">
    <source>
        <dbReference type="Proteomes" id="UP001500908"/>
    </source>
</evidence>
<gene>
    <name evidence="2" type="ORF">GCM10022402_31510</name>
</gene>
<dbReference type="GO" id="GO:0032259">
    <property type="term" value="P:methylation"/>
    <property type="evidence" value="ECO:0007669"/>
    <property type="project" value="UniProtKB-KW"/>
</dbReference>
<organism evidence="2 3">
    <name type="scientific">Salinactinospora qingdaonensis</name>
    <dbReference type="NCBI Taxonomy" id="702744"/>
    <lineage>
        <taxon>Bacteria</taxon>
        <taxon>Bacillati</taxon>
        <taxon>Actinomycetota</taxon>
        <taxon>Actinomycetes</taxon>
        <taxon>Streptosporangiales</taxon>
        <taxon>Nocardiopsidaceae</taxon>
        <taxon>Salinactinospora</taxon>
    </lineage>
</organism>
<keyword evidence="2" id="KW-0489">Methyltransferase</keyword>
<name>A0ABP7FYN1_9ACTN</name>
<keyword evidence="2" id="KW-0808">Transferase</keyword>
<dbReference type="InterPro" id="IPR029063">
    <property type="entry name" value="SAM-dependent_MTases_sf"/>
</dbReference>
<dbReference type="RefSeq" id="WP_344972484.1">
    <property type="nucleotide sequence ID" value="NZ_BAABDD010000014.1"/>
</dbReference>
<dbReference type="Pfam" id="PF04672">
    <property type="entry name" value="Methyltransf_19"/>
    <property type="match status" value="1"/>
</dbReference>
<proteinExistence type="predicted"/>
<evidence type="ECO:0000313" key="2">
    <source>
        <dbReference type="EMBL" id="GAA3750054.1"/>
    </source>
</evidence>